<evidence type="ECO:0000313" key="4">
    <source>
        <dbReference type="Proteomes" id="UP000826271"/>
    </source>
</evidence>
<dbReference type="EMBL" id="WHWC01000001">
    <property type="protein sequence ID" value="KAG8391427.1"/>
    <property type="molecule type" value="Genomic_DNA"/>
</dbReference>
<dbReference type="GO" id="GO:0034088">
    <property type="term" value="P:maintenance of mitotic sister chromatid cohesion"/>
    <property type="evidence" value="ECO:0007669"/>
    <property type="project" value="TreeGrafter"/>
</dbReference>
<accession>A0AAV6YGR9</accession>
<dbReference type="PANTHER" id="PTHR13395:SF6">
    <property type="entry name" value="SISTER CHROMATID COHESION PROTEIN DCC1"/>
    <property type="match status" value="1"/>
</dbReference>
<dbReference type="GO" id="GO:0000775">
    <property type="term" value="C:chromosome, centromeric region"/>
    <property type="evidence" value="ECO:0007669"/>
    <property type="project" value="TreeGrafter"/>
</dbReference>
<organism evidence="3 4">
    <name type="scientific">Buddleja alternifolia</name>
    <dbReference type="NCBI Taxonomy" id="168488"/>
    <lineage>
        <taxon>Eukaryota</taxon>
        <taxon>Viridiplantae</taxon>
        <taxon>Streptophyta</taxon>
        <taxon>Embryophyta</taxon>
        <taxon>Tracheophyta</taxon>
        <taxon>Spermatophyta</taxon>
        <taxon>Magnoliopsida</taxon>
        <taxon>eudicotyledons</taxon>
        <taxon>Gunneridae</taxon>
        <taxon>Pentapetalae</taxon>
        <taxon>asterids</taxon>
        <taxon>lamiids</taxon>
        <taxon>Lamiales</taxon>
        <taxon>Scrophulariaceae</taxon>
        <taxon>Buddlejeae</taxon>
        <taxon>Buddleja</taxon>
    </lineage>
</organism>
<dbReference type="AlphaFoldDB" id="A0AAV6YGR9"/>
<dbReference type="PANTHER" id="PTHR13395">
    <property type="entry name" value="SISTER CHROMATID COHESION PROTEIN DCC1-RELATED"/>
    <property type="match status" value="1"/>
</dbReference>
<evidence type="ECO:0000256" key="2">
    <source>
        <dbReference type="ARBA" id="ARBA00022705"/>
    </source>
</evidence>
<proteinExistence type="inferred from homology"/>
<dbReference type="GO" id="GO:0031390">
    <property type="term" value="C:Ctf18 RFC-like complex"/>
    <property type="evidence" value="ECO:0007669"/>
    <property type="project" value="InterPro"/>
</dbReference>
<name>A0AAV6YGR9_9LAMI</name>
<keyword evidence="2" id="KW-0235">DNA replication</keyword>
<evidence type="ECO:0008006" key="5">
    <source>
        <dbReference type="Google" id="ProtNLM"/>
    </source>
</evidence>
<gene>
    <name evidence="3" type="ORF">BUALT_Bualt01G0186700</name>
</gene>
<keyword evidence="4" id="KW-1185">Reference proteome</keyword>
<dbReference type="Proteomes" id="UP000826271">
    <property type="component" value="Unassembled WGS sequence"/>
</dbReference>
<evidence type="ECO:0000256" key="1">
    <source>
        <dbReference type="ARBA" id="ARBA00007017"/>
    </source>
</evidence>
<comment type="similarity">
    <text evidence="1">Belongs to the DCC1 family.</text>
</comment>
<protein>
    <recommendedName>
        <fullName evidence="5">Sister chromatid cohesion protein DCC1</fullName>
    </recommendedName>
</protein>
<reference evidence="3" key="1">
    <citation type="submission" date="2019-10" db="EMBL/GenBank/DDBJ databases">
        <authorList>
            <person name="Zhang R."/>
            <person name="Pan Y."/>
            <person name="Wang J."/>
            <person name="Ma R."/>
            <person name="Yu S."/>
        </authorList>
    </citation>
    <scope>NUCLEOTIDE SEQUENCE</scope>
    <source>
        <strain evidence="3">LA-IB0</strain>
        <tissue evidence="3">Leaf</tissue>
    </source>
</reference>
<dbReference type="Pfam" id="PF09724">
    <property type="entry name" value="Dcc1"/>
    <property type="match status" value="1"/>
</dbReference>
<comment type="caution">
    <text evidence="3">The sequence shown here is derived from an EMBL/GenBank/DDBJ whole genome shotgun (WGS) entry which is preliminary data.</text>
</comment>
<sequence length="391" mass="44164">MDTILPQIGCSGGAEAVLGIQPNSSISIAYHSLFGPHNDLMLLELDEKLLPEVLHQRVTLRGQPDEDAVLCTPSKTYAVKFVGTSNSVLLIPPSDKASQGCNKENDDKMMVASVIKVVPGCMELVEVAPKVDKLKLLLSQYPYTFGEAVSEEGEKTKMGLYRWDDLVDRLQASDEELRFGLKSLSAVEIDGYWRILDDKYMNMILDMLLHDIILNDWSINALNEDEIVGVLEADGFPRNIAKHCLQVYCDKVDEGVGVSSMWKLDERRVCVHLARDILNGGKMKIEVFIEKWRRKVPDGMSANFEMLEGEVLMEKLGMESWVYLFSVSSLPSTPAERFSILFKERPKWEWKDLQPYVRNLRVPGLSSEGLLLKYTRRTQPTAESEPVFSAR</sequence>
<dbReference type="GO" id="GO:0006260">
    <property type="term" value="P:DNA replication"/>
    <property type="evidence" value="ECO:0007669"/>
    <property type="project" value="UniProtKB-KW"/>
</dbReference>
<dbReference type="InterPro" id="IPR019128">
    <property type="entry name" value="Dcc1"/>
</dbReference>
<dbReference type="GO" id="GO:0000785">
    <property type="term" value="C:chromatin"/>
    <property type="evidence" value="ECO:0007669"/>
    <property type="project" value="TreeGrafter"/>
</dbReference>
<evidence type="ECO:0000313" key="3">
    <source>
        <dbReference type="EMBL" id="KAG8391427.1"/>
    </source>
</evidence>